<evidence type="ECO:0000259" key="11">
    <source>
        <dbReference type="SMART" id="SM00831"/>
    </source>
</evidence>
<dbReference type="InterPro" id="IPR036412">
    <property type="entry name" value="HAD-like_sf"/>
</dbReference>
<dbReference type="PRINTS" id="PR00120">
    <property type="entry name" value="HATPASE"/>
</dbReference>
<comment type="subcellular location">
    <subcellularLocation>
        <location evidence="1">Membrane</location>
        <topology evidence="1">Multi-pass membrane protein</topology>
    </subcellularLocation>
</comment>
<keyword evidence="3 10" id="KW-0812">Transmembrane</keyword>
<dbReference type="InterPro" id="IPR021327">
    <property type="entry name" value="DUF2934"/>
</dbReference>
<dbReference type="InterPro" id="IPR059000">
    <property type="entry name" value="ATPase_P-type_domA"/>
</dbReference>
<dbReference type="GO" id="GO:0016887">
    <property type="term" value="F:ATP hydrolysis activity"/>
    <property type="evidence" value="ECO:0007669"/>
    <property type="project" value="InterPro"/>
</dbReference>
<dbReference type="FunFam" id="3.40.1110.10:FF:000005">
    <property type="entry name" value="Plasma membrane ATPase"/>
    <property type="match status" value="1"/>
</dbReference>
<protein>
    <submittedName>
        <fullName evidence="12">H+-transporting ATPase</fullName>
    </submittedName>
</protein>
<dbReference type="SUPFAM" id="SSF81665">
    <property type="entry name" value="Calcium ATPase, transmembrane domain M"/>
    <property type="match status" value="1"/>
</dbReference>
<feature type="region of interest" description="Disordered" evidence="9">
    <location>
        <begin position="1"/>
        <end position="62"/>
    </location>
</feature>
<dbReference type="NCBIfam" id="TIGR01647">
    <property type="entry name" value="ATPase-IIIA_H"/>
    <property type="match status" value="1"/>
</dbReference>
<dbReference type="EMBL" id="JACHEK010000003">
    <property type="protein sequence ID" value="MBB6143776.1"/>
    <property type="molecule type" value="Genomic_DNA"/>
</dbReference>
<dbReference type="AlphaFoldDB" id="A0A841JR24"/>
<dbReference type="RefSeq" id="WP_184084708.1">
    <property type="nucleotide sequence ID" value="NZ_JACHEK010000003.1"/>
</dbReference>
<dbReference type="FunFam" id="3.40.50.1000:FF:000008">
    <property type="entry name" value="Plasma membrane ATPase"/>
    <property type="match status" value="1"/>
</dbReference>
<dbReference type="PRINTS" id="PR00119">
    <property type="entry name" value="CATATPASE"/>
</dbReference>
<feature type="compositionally biased region" description="Polar residues" evidence="9">
    <location>
        <begin position="1"/>
        <end position="11"/>
    </location>
</feature>
<dbReference type="Pfam" id="PF00690">
    <property type="entry name" value="Cation_ATPase_N"/>
    <property type="match status" value="1"/>
</dbReference>
<dbReference type="NCBIfam" id="TIGR01494">
    <property type="entry name" value="ATPase_P-type"/>
    <property type="match status" value="2"/>
</dbReference>
<dbReference type="Pfam" id="PF00122">
    <property type="entry name" value="E1-E2_ATPase"/>
    <property type="match status" value="1"/>
</dbReference>
<evidence type="ECO:0000256" key="2">
    <source>
        <dbReference type="ARBA" id="ARBA00008804"/>
    </source>
</evidence>
<feature type="transmembrane region" description="Helical" evidence="10">
    <location>
        <begin position="710"/>
        <end position="736"/>
    </location>
</feature>
<keyword evidence="8 10" id="KW-0472">Membrane</keyword>
<dbReference type="Gene3D" id="3.40.1110.10">
    <property type="entry name" value="Calcium-transporting ATPase, cytoplasmic domain N"/>
    <property type="match status" value="1"/>
</dbReference>
<keyword evidence="5" id="KW-0067">ATP-binding</keyword>
<feature type="transmembrane region" description="Helical" evidence="10">
    <location>
        <begin position="89"/>
        <end position="111"/>
    </location>
</feature>
<feature type="transmembrane region" description="Helical" evidence="10">
    <location>
        <begin position="781"/>
        <end position="802"/>
    </location>
</feature>
<name>A0A841JR24_9BACT</name>
<feature type="transmembrane region" description="Helical" evidence="10">
    <location>
        <begin position="651"/>
        <end position="672"/>
    </location>
</feature>
<comment type="caution">
    <text evidence="12">The sequence shown here is derived from an EMBL/GenBank/DDBJ whole genome shotgun (WGS) entry which is preliminary data.</text>
</comment>
<keyword evidence="7 10" id="KW-1133">Transmembrane helix</keyword>
<dbReference type="GO" id="GO:0120029">
    <property type="term" value="P:proton export across plasma membrane"/>
    <property type="evidence" value="ECO:0007669"/>
    <property type="project" value="InterPro"/>
</dbReference>
<dbReference type="SFLD" id="SFLDG00002">
    <property type="entry name" value="C1.7:_P-type_atpase_like"/>
    <property type="match status" value="1"/>
</dbReference>
<evidence type="ECO:0000313" key="12">
    <source>
        <dbReference type="EMBL" id="MBB6143776.1"/>
    </source>
</evidence>
<reference evidence="12 13" key="1">
    <citation type="submission" date="2020-08" db="EMBL/GenBank/DDBJ databases">
        <title>Genomic Encyclopedia of Type Strains, Phase IV (KMG-IV): sequencing the most valuable type-strain genomes for metagenomic binning, comparative biology and taxonomic classification.</title>
        <authorList>
            <person name="Goeker M."/>
        </authorList>
    </citation>
    <scope>NUCLEOTIDE SEQUENCE [LARGE SCALE GENOMIC DNA]</scope>
    <source>
        <strain evidence="12 13">DSM 103733</strain>
    </source>
</reference>
<evidence type="ECO:0000256" key="9">
    <source>
        <dbReference type="SAM" id="MobiDB-lite"/>
    </source>
</evidence>
<feature type="compositionally biased region" description="Basic and acidic residues" evidence="9">
    <location>
        <begin position="13"/>
        <end position="43"/>
    </location>
</feature>
<feature type="transmembrane region" description="Helical" evidence="10">
    <location>
        <begin position="678"/>
        <end position="698"/>
    </location>
</feature>
<dbReference type="Pfam" id="PF11154">
    <property type="entry name" value="DUF2934"/>
    <property type="match status" value="1"/>
</dbReference>
<dbReference type="Gene3D" id="1.20.1110.10">
    <property type="entry name" value="Calcium-transporting ATPase, transmembrane domain"/>
    <property type="match status" value="1"/>
</dbReference>
<dbReference type="Proteomes" id="UP000538666">
    <property type="component" value="Unassembled WGS sequence"/>
</dbReference>
<comment type="similarity">
    <text evidence="2">Belongs to the cation transport ATPase (P-type) (TC 3.A.3) family. Type IIIA subfamily.</text>
</comment>
<evidence type="ECO:0000256" key="7">
    <source>
        <dbReference type="ARBA" id="ARBA00022989"/>
    </source>
</evidence>
<dbReference type="GO" id="GO:0005524">
    <property type="term" value="F:ATP binding"/>
    <property type="evidence" value="ECO:0007669"/>
    <property type="project" value="UniProtKB-KW"/>
</dbReference>
<keyword evidence="13" id="KW-1185">Reference proteome</keyword>
<dbReference type="CDD" id="cd02076">
    <property type="entry name" value="P-type_ATPase_H"/>
    <property type="match status" value="1"/>
</dbReference>
<dbReference type="InterPro" id="IPR023214">
    <property type="entry name" value="HAD_sf"/>
</dbReference>
<proteinExistence type="inferred from homology"/>
<evidence type="ECO:0000256" key="4">
    <source>
        <dbReference type="ARBA" id="ARBA00022741"/>
    </source>
</evidence>
<keyword evidence="4" id="KW-0547">Nucleotide-binding</keyword>
<dbReference type="FunFam" id="2.70.150.10:FF:000004">
    <property type="entry name" value="Plasma membrane ATPase"/>
    <property type="match status" value="1"/>
</dbReference>
<feature type="compositionally biased region" description="Basic and acidic residues" evidence="9">
    <location>
        <begin position="879"/>
        <end position="888"/>
    </location>
</feature>
<sequence length="895" mass="97185">MSPTAETSQQKPAPEDKSKSDAKAQAKVDLKPGAKSKSKDDLKSLPMPELQAKLGSTPEGLSQEEAQKRLTQYGPNEIAEKKTNEFLKFLSYFWGPIPWMIEAAVILSGIVRHWLDFFIILLLLASNAVVGFWEEHQAGNAIAALKAKLAVNARVKRDGKWINPKASELVPGDVIRLRLGDIIPADARLLAGDPVEVDQSALTGESLPVTVKPGGAVFSGSILRQGEIDAMVYATGTNTYFGKTAQLVQEAHTVSHFQRAVMKIGDYLIILAVALVALILVVALFRGDKVLTTLEFCLVLLVAAIPVAMPTVLSVTMAVGARLLAKKEAIVTRLSAIEELAGVDVLCSDKTGTLTQNKLTLGDPFSVNNIPGDQVILWAALASRAEDKDTIDLAVIGGVKDDKALKGFQVIHFQPFDPVHKRTEATVKGGDGKEFFVAKGAPQVILEMSTNKGEVKPAVEKAVNEFAGRGFRSLGVARADEEGKWQFAGVLPLFDPPREQAKATIASAGQMGVDVKMVTGDQIAIAQETSRQLGLGTNILDASGLGDTKQQASTQTGEAIEKADGFAQVFPEHKYFIVDVLQKRGHIVGMTGDGVNDAPALKKADCGIAVSGATDAARAAASIVLLTSGLSVIIDAVKESRRIFQRMNSYAIYRIAETLRVLLFMTLAILVFNFYPLTAVMIVMLALLNDGAILSIAYDNVQYKDKPEAWNMRLVLGISTVLGVVGVVAAFGLFYLGERVFHLDRGHIQTLMYLKLSVAGHLTIFLTRTRGPFWSIRPAKILWIAVLGTQTIATLIAVYGLFMTPLGWKWAGLVWGYALVWFLVNDRVKLLAYRIFDPTKAPLLAKKPVDLTPQIAARAYELYQERVRGESQENQDWLEAERETRSEPTAHPNVA</sequence>
<feature type="domain" description="Cation-transporting P-type ATPase N-terminal" evidence="11">
    <location>
        <begin position="41"/>
        <end position="113"/>
    </location>
</feature>
<dbReference type="InterPro" id="IPR018303">
    <property type="entry name" value="ATPase_P-typ_P_site"/>
</dbReference>
<dbReference type="InterPro" id="IPR006534">
    <property type="entry name" value="P-type_ATPase_IIIA"/>
</dbReference>
<feature type="region of interest" description="Disordered" evidence="9">
    <location>
        <begin position="867"/>
        <end position="895"/>
    </location>
</feature>
<dbReference type="Gene3D" id="2.70.150.10">
    <property type="entry name" value="Calcium-transporting ATPase, cytoplasmic transduction domain A"/>
    <property type="match status" value="1"/>
</dbReference>
<dbReference type="PANTHER" id="PTHR42861">
    <property type="entry name" value="CALCIUM-TRANSPORTING ATPASE"/>
    <property type="match status" value="1"/>
</dbReference>
<evidence type="ECO:0000313" key="13">
    <source>
        <dbReference type="Proteomes" id="UP000538666"/>
    </source>
</evidence>
<dbReference type="InterPro" id="IPR023298">
    <property type="entry name" value="ATPase_P-typ_TM_dom_sf"/>
</dbReference>
<evidence type="ECO:0000256" key="1">
    <source>
        <dbReference type="ARBA" id="ARBA00004141"/>
    </source>
</evidence>
<evidence type="ECO:0000256" key="8">
    <source>
        <dbReference type="ARBA" id="ARBA00023136"/>
    </source>
</evidence>
<feature type="transmembrane region" description="Helical" evidence="10">
    <location>
        <begin position="748"/>
        <end position="769"/>
    </location>
</feature>
<dbReference type="SUPFAM" id="SSF81653">
    <property type="entry name" value="Calcium ATPase, transduction domain A"/>
    <property type="match status" value="1"/>
</dbReference>
<dbReference type="InterPro" id="IPR004014">
    <property type="entry name" value="ATPase_P-typ_cation-transptr_N"/>
</dbReference>
<dbReference type="SUPFAM" id="SSF56784">
    <property type="entry name" value="HAD-like"/>
    <property type="match status" value="1"/>
</dbReference>
<feature type="transmembrane region" description="Helical" evidence="10">
    <location>
        <begin position="808"/>
        <end position="824"/>
    </location>
</feature>
<dbReference type="InterPro" id="IPR008250">
    <property type="entry name" value="ATPase_P-typ_transduc_dom_A_sf"/>
</dbReference>
<dbReference type="PROSITE" id="PS00154">
    <property type="entry name" value="ATPASE_E1_E2"/>
    <property type="match status" value="1"/>
</dbReference>
<dbReference type="GO" id="GO:0016020">
    <property type="term" value="C:membrane"/>
    <property type="evidence" value="ECO:0007669"/>
    <property type="project" value="UniProtKB-SubCell"/>
</dbReference>
<evidence type="ECO:0000256" key="6">
    <source>
        <dbReference type="ARBA" id="ARBA00022967"/>
    </source>
</evidence>
<dbReference type="SFLD" id="SFLDF00027">
    <property type="entry name" value="p-type_atpase"/>
    <property type="match status" value="1"/>
</dbReference>
<organism evidence="12 13">
    <name type="scientific">Silvibacterium bohemicum</name>
    <dbReference type="NCBI Taxonomy" id="1577686"/>
    <lineage>
        <taxon>Bacteria</taxon>
        <taxon>Pseudomonadati</taxon>
        <taxon>Acidobacteriota</taxon>
        <taxon>Terriglobia</taxon>
        <taxon>Terriglobales</taxon>
        <taxon>Acidobacteriaceae</taxon>
        <taxon>Silvibacterium</taxon>
    </lineage>
</organism>
<dbReference type="FunFam" id="3.40.50.1000:FF:000001">
    <property type="entry name" value="Phospholipid-transporting ATPase IC"/>
    <property type="match status" value="1"/>
</dbReference>
<evidence type="ECO:0000256" key="10">
    <source>
        <dbReference type="SAM" id="Phobius"/>
    </source>
</evidence>
<dbReference type="Gene3D" id="3.40.50.1000">
    <property type="entry name" value="HAD superfamily/HAD-like"/>
    <property type="match status" value="1"/>
</dbReference>
<dbReference type="InterPro" id="IPR044492">
    <property type="entry name" value="P_typ_ATPase_HD_dom"/>
</dbReference>
<evidence type="ECO:0000256" key="3">
    <source>
        <dbReference type="ARBA" id="ARBA00022692"/>
    </source>
</evidence>
<feature type="transmembrane region" description="Helical" evidence="10">
    <location>
        <begin position="117"/>
        <end position="133"/>
    </location>
</feature>
<evidence type="ECO:0000256" key="5">
    <source>
        <dbReference type="ARBA" id="ARBA00022840"/>
    </source>
</evidence>
<dbReference type="InterPro" id="IPR023299">
    <property type="entry name" value="ATPase_P-typ_cyto_dom_N"/>
</dbReference>
<dbReference type="GO" id="GO:0008553">
    <property type="term" value="F:P-type proton-exporting transporter activity"/>
    <property type="evidence" value="ECO:0007669"/>
    <property type="project" value="InterPro"/>
</dbReference>
<dbReference type="SMART" id="SM00831">
    <property type="entry name" value="Cation_ATPase_N"/>
    <property type="match status" value="1"/>
</dbReference>
<accession>A0A841JR24</accession>
<feature type="transmembrane region" description="Helical" evidence="10">
    <location>
        <begin position="298"/>
        <end position="325"/>
    </location>
</feature>
<dbReference type="SFLD" id="SFLDS00003">
    <property type="entry name" value="Haloacid_Dehalogenase"/>
    <property type="match status" value="1"/>
</dbReference>
<feature type="transmembrane region" description="Helical" evidence="10">
    <location>
        <begin position="267"/>
        <end position="286"/>
    </location>
</feature>
<keyword evidence="6" id="KW-1278">Translocase</keyword>
<gene>
    <name evidence="12" type="ORF">HNQ77_001725</name>
</gene>
<dbReference type="InterPro" id="IPR001757">
    <property type="entry name" value="P_typ_ATPase"/>
</dbReference>
<dbReference type="Pfam" id="PF00702">
    <property type="entry name" value="Hydrolase"/>
    <property type="match status" value="1"/>
</dbReference>